<keyword evidence="3" id="KW-0274">FAD</keyword>
<name>A0A6A6CYQ2_ZASCE</name>
<sequence>MALPIVIIGAGITGLSTAIALKRNLPDPKPTITIVEIRSAPSTIGGAVYLTPKALRYLDHLGVPETLRAEGAGAECKAIELFDLYTGKKTAEVDFRGRNGDWIGKAGSKKYFAMRVMRWQLQKALLKAVEDQEGCEVLFGKELVEIHESVNIVWECRGVCVVFIELSLVVSDTA</sequence>
<dbReference type="Proteomes" id="UP000799537">
    <property type="component" value="Unassembled WGS sequence"/>
</dbReference>
<evidence type="ECO:0000256" key="1">
    <source>
        <dbReference type="ARBA" id="ARBA00007992"/>
    </source>
</evidence>
<organism evidence="7 8">
    <name type="scientific">Zasmidium cellare ATCC 36951</name>
    <dbReference type="NCBI Taxonomy" id="1080233"/>
    <lineage>
        <taxon>Eukaryota</taxon>
        <taxon>Fungi</taxon>
        <taxon>Dikarya</taxon>
        <taxon>Ascomycota</taxon>
        <taxon>Pezizomycotina</taxon>
        <taxon>Dothideomycetes</taxon>
        <taxon>Dothideomycetidae</taxon>
        <taxon>Mycosphaerellales</taxon>
        <taxon>Mycosphaerellaceae</taxon>
        <taxon>Zasmidium</taxon>
    </lineage>
</organism>
<proteinExistence type="inferred from homology"/>
<evidence type="ECO:0000256" key="2">
    <source>
        <dbReference type="ARBA" id="ARBA00022630"/>
    </source>
</evidence>
<dbReference type="GeneID" id="54557998"/>
<keyword evidence="8" id="KW-1185">Reference proteome</keyword>
<evidence type="ECO:0000256" key="4">
    <source>
        <dbReference type="ARBA" id="ARBA00023002"/>
    </source>
</evidence>
<feature type="domain" description="FAD-binding" evidence="6">
    <location>
        <begin position="4"/>
        <end position="148"/>
    </location>
</feature>
<dbReference type="OrthoDB" id="16820at2759"/>
<dbReference type="GO" id="GO:0071949">
    <property type="term" value="F:FAD binding"/>
    <property type="evidence" value="ECO:0007669"/>
    <property type="project" value="InterPro"/>
</dbReference>
<keyword evidence="2" id="KW-0285">Flavoprotein</keyword>
<accession>A0A6A6CYQ2</accession>
<evidence type="ECO:0000313" key="8">
    <source>
        <dbReference type="Proteomes" id="UP000799537"/>
    </source>
</evidence>
<comment type="similarity">
    <text evidence="1">Belongs to the paxM FAD-dependent monooxygenase family.</text>
</comment>
<dbReference type="SUPFAM" id="SSF51905">
    <property type="entry name" value="FAD/NAD(P)-binding domain"/>
    <property type="match status" value="1"/>
</dbReference>
<protein>
    <recommendedName>
        <fullName evidence="6">FAD-binding domain-containing protein</fullName>
    </recommendedName>
</protein>
<evidence type="ECO:0000256" key="5">
    <source>
        <dbReference type="ARBA" id="ARBA00023033"/>
    </source>
</evidence>
<dbReference type="PANTHER" id="PTHR13789:SF309">
    <property type="entry name" value="PUTATIVE (AFU_ORTHOLOGUE AFUA_6G14510)-RELATED"/>
    <property type="match status" value="1"/>
</dbReference>
<dbReference type="InterPro" id="IPR050493">
    <property type="entry name" value="FAD-dep_Monooxygenase_BioMet"/>
</dbReference>
<dbReference type="Gene3D" id="3.50.50.60">
    <property type="entry name" value="FAD/NAD(P)-binding domain"/>
    <property type="match status" value="1"/>
</dbReference>
<dbReference type="PANTHER" id="PTHR13789">
    <property type="entry name" value="MONOOXYGENASE"/>
    <property type="match status" value="1"/>
</dbReference>
<evidence type="ECO:0000256" key="3">
    <source>
        <dbReference type="ARBA" id="ARBA00022827"/>
    </source>
</evidence>
<evidence type="ECO:0000313" key="7">
    <source>
        <dbReference type="EMBL" id="KAF2171012.1"/>
    </source>
</evidence>
<dbReference type="GO" id="GO:0004497">
    <property type="term" value="F:monooxygenase activity"/>
    <property type="evidence" value="ECO:0007669"/>
    <property type="project" value="UniProtKB-KW"/>
</dbReference>
<evidence type="ECO:0000259" key="6">
    <source>
        <dbReference type="Pfam" id="PF01494"/>
    </source>
</evidence>
<dbReference type="RefSeq" id="XP_033671901.1">
    <property type="nucleotide sequence ID" value="XM_033804726.1"/>
</dbReference>
<dbReference type="InterPro" id="IPR036188">
    <property type="entry name" value="FAD/NAD-bd_sf"/>
</dbReference>
<keyword evidence="5" id="KW-0503">Monooxygenase</keyword>
<keyword evidence="4" id="KW-0560">Oxidoreductase</keyword>
<gene>
    <name evidence="7" type="ORF">M409DRAFT_18984</name>
</gene>
<reference evidence="7" key="1">
    <citation type="journal article" date="2020" name="Stud. Mycol.">
        <title>101 Dothideomycetes genomes: a test case for predicting lifestyles and emergence of pathogens.</title>
        <authorList>
            <person name="Haridas S."/>
            <person name="Albert R."/>
            <person name="Binder M."/>
            <person name="Bloem J."/>
            <person name="Labutti K."/>
            <person name="Salamov A."/>
            <person name="Andreopoulos B."/>
            <person name="Baker S."/>
            <person name="Barry K."/>
            <person name="Bills G."/>
            <person name="Bluhm B."/>
            <person name="Cannon C."/>
            <person name="Castanera R."/>
            <person name="Culley D."/>
            <person name="Daum C."/>
            <person name="Ezra D."/>
            <person name="Gonzalez J."/>
            <person name="Henrissat B."/>
            <person name="Kuo A."/>
            <person name="Liang C."/>
            <person name="Lipzen A."/>
            <person name="Lutzoni F."/>
            <person name="Magnuson J."/>
            <person name="Mondo S."/>
            <person name="Nolan M."/>
            <person name="Ohm R."/>
            <person name="Pangilinan J."/>
            <person name="Park H.-J."/>
            <person name="Ramirez L."/>
            <person name="Alfaro M."/>
            <person name="Sun H."/>
            <person name="Tritt A."/>
            <person name="Yoshinaga Y."/>
            <person name="Zwiers L.-H."/>
            <person name="Turgeon B."/>
            <person name="Goodwin S."/>
            <person name="Spatafora J."/>
            <person name="Crous P."/>
            <person name="Grigoriev I."/>
        </authorList>
    </citation>
    <scope>NUCLEOTIDE SEQUENCE</scope>
    <source>
        <strain evidence="7">ATCC 36951</strain>
    </source>
</reference>
<dbReference type="InterPro" id="IPR002938">
    <property type="entry name" value="FAD-bd"/>
</dbReference>
<dbReference type="Pfam" id="PF01494">
    <property type="entry name" value="FAD_binding_3"/>
    <property type="match status" value="1"/>
</dbReference>
<dbReference type="AlphaFoldDB" id="A0A6A6CYQ2"/>
<dbReference type="EMBL" id="ML993584">
    <property type="protein sequence ID" value="KAF2171012.1"/>
    <property type="molecule type" value="Genomic_DNA"/>
</dbReference>